<evidence type="ECO:0000256" key="7">
    <source>
        <dbReference type="ARBA" id="ARBA00047989"/>
    </source>
</evidence>
<gene>
    <name evidence="11" type="primary">pgeF</name>
    <name evidence="11" type="ORF">MWN34_07080</name>
</gene>
<evidence type="ECO:0000256" key="9">
    <source>
        <dbReference type="ARBA" id="ARBA00049893"/>
    </source>
</evidence>
<dbReference type="Gene3D" id="3.60.140.10">
    <property type="entry name" value="CNF1/YfiH-like putative cysteine hydrolases"/>
    <property type="match status" value="1"/>
</dbReference>
<evidence type="ECO:0000313" key="11">
    <source>
        <dbReference type="EMBL" id="MCK0196676.1"/>
    </source>
</evidence>
<keyword evidence="5" id="KW-0378">Hydrolase</keyword>
<dbReference type="RefSeq" id="WP_247027998.1">
    <property type="nucleotide sequence ID" value="NZ_JALKCH010000004.1"/>
</dbReference>
<name>A0ABT0D9P8_9HYPH</name>
<dbReference type="Pfam" id="PF02578">
    <property type="entry name" value="Cu-oxidase_4"/>
    <property type="match status" value="1"/>
</dbReference>
<dbReference type="InterPro" id="IPR011324">
    <property type="entry name" value="Cytotoxic_necrot_fac-like_cat"/>
</dbReference>
<organism evidence="11 12">
    <name type="scientific">Ancylobacter crimeensis</name>
    <dbReference type="NCBI Taxonomy" id="2579147"/>
    <lineage>
        <taxon>Bacteria</taxon>
        <taxon>Pseudomonadati</taxon>
        <taxon>Pseudomonadota</taxon>
        <taxon>Alphaproteobacteria</taxon>
        <taxon>Hyphomicrobiales</taxon>
        <taxon>Xanthobacteraceae</taxon>
        <taxon>Ancylobacter</taxon>
    </lineage>
</organism>
<reference evidence="11 12" key="1">
    <citation type="submission" date="2022-04" db="EMBL/GenBank/DDBJ databases">
        <authorList>
            <person name="Grouzdev D.S."/>
            <person name="Pantiukh K.S."/>
            <person name="Krutkina M.S."/>
        </authorList>
    </citation>
    <scope>NUCLEOTIDE SEQUENCE [LARGE SCALE GENOMIC DNA]</scope>
    <source>
        <strain evidence="11 12">6x-1</strain>
    </source>
</reference>
<sequence length="253" mass="26772">MKIEAPTLSALPGIRHAFFTREGGVSGGIYAGLNAGVGSRDVPEHVAENRSRMAGALGVPQERFLTCYQIHSPDCLAVDAPFAERPHADALATATPGLAVGISIADCGPVLFADPVARVVGAAHAGWKGAVGGVLEGTLARMEQLGARRANVIAVIGPLIRQPSYEVGPDFIGRLTEVDSANGRFLAPSERPNHAMFDLPGYIADRLRAAGVGTVEDLGLDTYSDETRFFSYRRATHRGEPDYGRQIAAIVIE</sequence>
<keyword evidence="12" id="KW-1185">Reference proteome</keyword>
<keyword evidence="6" id="KW-0862">Zinc</keyword>
<dbReference type="SUPFAM" id="SSF64438">
    <property type="entry name" value="CNF1/YfiH-like putative cysteine hydrolases"/>
    <property type="match status" value="1"/>
</dbReference>
<comment type="catalytic activity">
    <reaction evidence="1">
        <text>inosine + phosphate = alpha-D-ribose 1-phosphate + hypoxanthine</text>
        <dbReference type="Rhea" id="RHEA:27646"/>
        <dbReference type="ChEBI" id="CHEBI:17368"/>
        <dbReference type="ChEBI" id="CHEBI:17596"/>
        <dbReference type="ChEBI" id="CHEBI:43474"/>
        <dbReference type="ChEBI" id="CHEBI:57720"/>
        <dbReference type="EC" id="2.4.2.1"/>
    </reaction>
    <physiologicalReaction direction="left-to-right" evidence="1">
        <dbReference type="Rhea" id="RHEA:27647"/>
    </physiologicalReaction>
</comment>
<comment type="catalytic activity">
    <reaction evidence="7">
        <text>adenosine + H2O + H(+) = inosine + NH4(+)</text>
        <dbReference type="Rhea" id="RHEA:24408"/>
        <dbReference type="ChEBI" id="CHEBI:15377"/>
        <dbReference type="ChEBI" id="CHEBI:15378"/>
        <dbReference type="ChEBI" id="CHEBI:16335"/>
        <dbReference type="ChEBI" id="CHEBI:17596"/>
        <dbReference type="ChEBI" id="CHEBI:28938"/>
        <dbReference type="EC" id="3.5.4.4"/>
    </reaction>
    <physiologicalReaction direction="left-to-right" evidence="7">
        <dbReference type="Rhea" id="RHEA:24409"/>
    </physiologicalReaction>
</comment>
<dbReference type="Proteomes" id="UP001203284">
    <property type="component" value="Unassembled WGS sequence"/>
</dbReference>
<accession>A0ABT0D9P8</accession>
<dbReference type="InterPro" id="IPR038371">
    <property type="entry name" value="Cu_polyphenol_OxRdtase_sf"/>
</dbReference>
<evidence type="ECO:0000313" key="12">
    <source>
        <dbReference type="Proteomes" id="UP001203284"/>
    </source>
</evidence>
<comment type="catalytic activity">
    <reaction evidence="8">
        <text>adenosine + phosphate = alpha-D-ribose 1-phosphate + adenine</text>
        <dbReference type="Rhea" id="RHEA:27642"/>
        <dbReference type="ChEBI" id="CHEBI:16335"/>
        <dbReference type="ChEBI" id="CHEBI:16708"/>
        <dbReference type="ChEBI" id="CHEBI:43474"/>
        <dbReference type="ChEBI" id="CHEBI:57720"/>
        <dbReference type="EC" id="2.4.2.1"/>
    </reaction>
    <physiologicalReaction direction="left-to-right" evidence="8">
        <dbReference type="Rhea" id="RHEA:27643"/>
    </physiologicalReaction>
</comment>
<evidence type="ECO:0000256" key="3">
    <source>
        <dbReference type="ARBA" id="ARBA00022679"/>
    </source>
</evidence>
<evidence type="ECO:0000256" key="2">
    <source>
        <dbReference type="ARBA" id="ARBA00007353"/>
    </source>
</evidence>
<evidence type="ECO:0000256" key="1">
    <source>
        <dbReference type="ARBA" id="ARBA00000553"/>
    </source>
</evidence>
<evidence type="ECO:0000256" key="6">
    <source>
        <dbReference type="ARBA" id="ARBA00022833"/>
    </source>
</evidence>
<evidence type="ECO:0000256" key="4">
    <source>
        <dbReference type="ARBA" id="ARBA00022723"/>
    </source>
</evidence>
<dbReference type="NCBIfam" id="TIGR00726">
    <property type="entry name" value="peptidoglycan editing factor PgeF"/>
    <property type="match status" value="1"/>
</dbReference>
<dbReference type="PANTHER" id="PTHR30616">
    <property type="entry name" value="UNCHARACTERIZED PROTEIN YFIH"/>
    <property type="match status" value="1"/>
</dbReference>
<comment type="catalytic activity">
    <reaction evidence="9">
        <text>S-methyl-5'-thioadenosine + phosphate = 5-(methylsulfanyl)-alpha-D-ribose 1-phosphate + adenine</text>
        <dbReference type="Rhea" id="RHEA:11852"/>
        <dbReference type="ChEBI" id="CHEBI:16708"/>
        <dbReference type="ChEBI" id="CHEBI:17509"/>
        <dbReference type="ChEBI" id="CHEBI:43474"/>
        <dbReference type="ChEBI" id="CHEBI:58533"/>
        <dbReference type="EC" id="2.4.2.28"/>
    </reaction>
    <physiologicalReaction direction="left-to-right" evidence="9">
        <dbReference type="Rhea" id="RHEA:11853"/>
    </physiologicalReaction>
</comment>
<evidence type="ECO:0000256" key="5">
    <source>
        <dbReference type="ARBA" id="ARBA00022801"/>
    </source>
</evidence>
<dbReference type="PANTHER" id="PTHR30616:SF2">
    <property type="entry name" value="PURINE NUCLEOSIDE PHOSPHORYLASE LACC1"/>
    <property type="match status" value="1"/>
</dbReference>
<dbReference type="EMBL" id="JALKCH010000004">
    <property type="protein sequence ID" value="MCK0196676.1"/>
    <property type="molecule type" value="Genomic_DNA"/>
</dbReference>
<evidence type="ECO:0000256" key="8">
    <source>
        <dbReference type="ARBA" id="ARBA00048968"/>
    </source>
</evidence>
<dbReference type="CDD" id="cd16833">
    <property type="entry name" value="YfiH"/>
    <property type="match status" value="1"/>
</dbReference>
<comment type="caution">
    <text evidence="11">The sequence shown here is derived from an EMBL/GenBank/DDBJ whole genome shotgun (WGS) entry which is preliminary data.</text>
</comment>
<dbReference type="InterPro" id="IPR003730">
    <property type="entry name" value="Cu_polyphenol_OxRdtase"/>
</dbReference>
<keyword evidence="4" id="KW-0479">Metal-binding</keyword>
<keyword evidence="3" id="KW-0808">Transferase</keyword>
<proteinExistence type="inferred from homology"/>
<protein>
    <recommendedName>
        <fullName evidence="10">Purine nucleoside phosphorylase</fullName>
    </recommendedName>
</protein>
<evidence type="ECO:0000256" key="10">
    <source>
        <dbReference type="RuleBase" id="RU361274"/>
    </source>
</evidence>
<comment type="similarity">
    <text evidence="2 10">Belongs to the purine nucleoside phosphorylase YfiH/LACC1 family.</text>
</comment>